<dbReference type="NCBIfam" id="NF002543">
    <property type="entry name" value="PRK02101.1-4"/>
    <property type="match status" value="1"/>
</dbReference>
<gene>
    <name evidence="2" type="ORF">HMPREF1871_00499</name>
</gene>
<comment type="similarity">
    <text evidence="1">Belongs to the UPF0246 family.</text>
</comment>
<dbReference type="HAMAP" id="MF_00652">
    <property type="entry name" value="UPF0246"/>
    <property type="match status" value="1"/>
</dbReference>
<reference evidence="2 3" key="1">
    <citation type="submission" date="2016-01" db="EMBL/GenBank/DDBJ databases">
        <authorList>
            <person name="Mitreva M."/>
            <person name="Pepin K.H."/>
            <person name="Mihindukulasuriya K.A."/>
            <person name="Fulton R."/>
            <person name="Fronick C."/>
            <person name="O'Laughlin M."/>
            <person name="Miner T."/>
            <person name="Herter B."/>
            <person name="Rosa B.A."/>
            <person name="Cordes M."/>
            <person name="Tomlinson C."/>
            <person name="Wollam A."/>
            <person name="Palsikar V.B."/>
            <person name="Mardis E.R."/>
            <person name="Wilson R.K."/>
        </authorList>
    </citation>
    <scope>NUCLEOTIDE SEQUENCE [LARGE SCALE GENOMIC DNA]</scope>
    <source>
        <strain evidence="2 3">KA00071</strain>
    </source>
</reference>
<evidence type="ECO:0000256" key="1">
    <source>
        <dbReference type="HAMAP-Rule" id="MF_00652"/>
    </source>
</evidence>
<dbReference type="EMBL" id="LSDB01000012">
    <property type="protein sequence ID" value="KXB58421.1"/>
    <property type="molecule type" value="Genomic_DNA"/>
</dbReference>
<keyword evidence="3" id="KW-1185">Reference proteome</keyword>
<sequence length="242" mass="28987">MKILIPTAKTIKKLNKGYREEKLSQKTEIILENLLNLPKEKLQEIYKIKEEKLSLEIERLKEIKNLTGKSFEAIYLFDGMMYKNIKRDNLSEKEKDYYKSHVFITSAFYGIINSFSKIFPYRLDFLQKVKIRGESLKKYWQDDYDKFVEKENLVISLLSKEFEEVFSKETREKFIKINFLEEKDGKYKTHSTISKKARGKFLTELVSKNITKLEDIKKIKFDNFIFSKELSTEKKLFFIGRE</sequence>
<dbReference type="InterPro" id="IPR005583">
    <property type="entry name" value="YaaA"/>
</dbReference>
<organism evidence="2 3">
    <name type="scientific">Gemelliphila asaccharolytica</name>
    <dbReference type="NCBI Taxonomy" id="502393"/>
    <lineage>
        <taxon>Bacteria</taxon>
        <taxon>Bacillati</taxon>
        <taxon>Bacillota</taxon>
        <taxon>Bacilli</taxon>
        <taxon>Bacillales</taxon>
        <taxon>Gemellaceae</taxon>
        <taxon>Gemelliphila</taxon>
    </lineage>
</organism>
<dbReference type="PANTHER" id="PTHR30283">
    <property type="entry name" value="PEROXIDE STRESS RESPONSE PROTEIN YAAA"/>
    <property type="match status" value="1"/>
</dbReference>
<dbReference type="Proteomes" id="UP000070467">
    <property type="component" value="Unassembled WGS sequence"/>
</dbReference>
<dbReference type="PANTHER" id="PTHR30283:SF4">
    <property type="entry name" value="PEROXIDE STRESS RESISTANCE PROTEIN YAAA"/>
    <property type="match status" value="1"/>
</dbReference>
<accession>A0ABR5TMA4</accession>
<proteinExistence type="inferred from homology"/>
<name>A0ABR5TMA4_9BACL</name>
<evidence type="ECO:0000313" key="2">
    <source>
        <dbReference type="EMBL" id="KXB58421.1"/>
    </source>
</evidence>
<dbReference type="RefSeq" id="WP_066129637.1">
    <property type="nucleotide sequence ID" value="NZ_KQ959865.1"/>
</dbReference>
<evidence type="ECO:0000313" key="3">
    <source>
        <dbReference type="Proteomes" id="UP000070467"/>
    </source>
</evidence>
<dbReference type="Pfam" id="PF03883">
    <property type="entry name" value="H2O2_YaaD"/>
    <property type="match status" value="1"/>
</dbReference>
<comment type="caution">
    <text evidence="2">The sequence shown here is derived from an EMBL/GenBank/DDBJ whole genome shotgun (WGS) entry which is preliminary data.</text>
</comment>
<protein>
    <recommendedName>
        <fullName evidence="1">UPF0246 protein HMPREF1871_00499</fullName>
    </recommendedName>
</protein>